<reference evidence="2" key="1">
    <citation type="submission" date="2016-11" db="UniProtKB">
        <authorList>
            <consortium name="WormBaseParasite"/>
        </authorList>
    </citation>
    <scope>IDENTIFICATION</scope>
    <source>
        <strain evidence="2">KR3021</strain>
    </source>
</reference>
<dbReference type="WBParaSite" id="RSKR_0000733500.1">
    <property type="protein sequence ID" value="RSKR_0000733500.1"/>
    <property type="gene ID" value="RSKR_0000733500"/>
</dbReference>
<dbReference type="Proteomes" id="UP000095286">
    <property type="component" value="Unplaced"/>
</dbReference>
<evidence type="ECO:0000313" key="2">
    <source>
        <dbReference type="WBParaSite" id="RSKR_0000733500.1"/>
    </source>
</evidence>
<protein>
    <submittedName>
        <fullName evidence="2">EF-hand domain-containing protein</fullName>
    </submittedName>
</protein>
<evidence type="ECO:0000313" key="1">
    <source>
        <dbReference type="Proteomes" id="UP000095286"/>
    </source>
</evidence>
<proteinExistence type="predicted"/>
<sequence>MTHLFDEIEIEKFRECFNLYVKTGFVTSHAQLRFLMRSLGYCPTVEETKLYFKTNYSQVDFPTFLQIIHEDKQKYNPIQEISNALQALRSFDGTSVSVSEFGCLLHKFGEQLSSEEIDGAIKAMAIKGQTIPHSTILKHLSS</sequence>
<organism evidence="1 2">
    <name type="scientific">Rhabditophanes sp. KR3021</name>
    <dbReference type="NCBI Taxonomy" id="114890"/>
    <lineage>
        <taxon>Eukaryota</taxon>
        <taxon>Metazoa</taxon>
        <taxon>Ecdysozoa</taxon>
        <taxon>Nematoda</taxon>
        <taxon>Chromadorea</taxon>
        <taxon>Rhabditida</taxon>
        <taxon>Tylenchina</taxon>
        <taxon>Panagrolaimomorpha</taxon>
        <taxon>Strongyloidoidea</taxon>
        <taxon>Alloionematidae</taxon>
        <taxon>Rhabditophanes</taxon>
    </lineage>
</organism>
<accession>A0AC35U3H1</accession>
<name>A0AC35U3H1_9BILA</name>